<dbReference type="GO" id="GO:0016747">
    <property type="term" value="F:acyltransferase activity, transferring groups other than amino-acyl groups"/>
    <property type="evidence" value="ECO:0007669"/>
    <property type="project" value="InterPro"/>
</dbReference>
<dbReference type="CDD" id="cd04301">
    <property type="entry name" value="NAT_SF"/>
    <property type="match status" value="1"/>
</dbReference>
<dbReference type="RefSeq" id="WP_322345536.1">
    <property type="nucleotide sequence ID" value="NZ_CP129968.2"/>
</dbReference>
<dbReference type="KEGG" id="marp:QYS47_01180"/>
<dbReference type="Proteomes" id="UP001232019">
    <property type="component" value="Chromosome"/>
</dbReference>
<sequence length="239" mass="27387">MNKNKNIENLISLWRLVGQIGGDHLITDRYELSAVTLSEWPNRIWFNGYIDTELLEHLSNNYKLKDFTFPLMGESSVHNEKIFRKAEFDLKSLQYGMLKQLEGINLADDRVKVVKVTEPNQAYIWSNLFEASFGYMIHPDTVALTMKVVDYYIATYEDQPVGTAVLFFSNSDIAGIHSMGIIPEMRKNGFARSLLLQTLKIAEDKGANWATLQASDSGRPLYKQVGFKEEFIIKNYIKS</sequence>
<organism evidence="2">
    <name type="scientific">Marivirga arenosa</name>
    <dbReference type="NCBI Taxonomy" id="3059076"/>
    <lineage>
        <taxon>Bacteria</taxon>
        <taxon>Pseudomonadati</taxon>
        <taxon>Bacteroidota</taxon>
        <taxon>Cytophagia</taxon>
        <taxon>Cytophagales</taxon>
        <taxon>Marivirgaceae</taxon>
        <taxon>Marivirga</taxon>
    </lineage>
</organism>
<reference evidence="2" key="1">
    <citation type="submission" date="2023-08" db="EMBL/GenBank/DDBJ databases">
        <title>Comparative genomics and taxonomic characterization of three novel marine species of genus Marivirga.</title>
        <authorList>
            <person name="Muhammad N."/>
            <person name="Kim S.-G."/>
        </authorList>
    </citation>
    <scope>NUCLEOTIDE SEQUENCE</scope>
    <source>
        <strain evidence="2">BKB1-2</strain>
    </source>
</reference>
<feature type="domain" description="N-acetyltransferase" evidence="1">
    <location>
        <begin position="111"/>
        <end position="239"/>
    </location>
</feature>
<dbReference type="Pfam" id="PF00583">
    <property type="entry name" value="Acetyltransf_1"/>
    <property type="match status" value="1"/>
</dbReference>
<gene>
    <name evidence="2" type="ORF">QYS47_01180</name>
</gene>
<dbReference type="EMBL" id="CP129968">
    <property type="protein sequence ID" value="WKK81043.2"/>
    <property type="molecule type" value="Genomic_DNA"/>
</dbReference>
<evidence type="ECO:0000313" key="2">
    <source>
        <dbReference type="EMBL" id="WKK81043.2"/>
    </source>
</evidence>
<dbReference type="AlphaFoldDB" id="A0AA49GGS3"/>
<accession>A0AA49GGS3</accession>
<dbReference type="Gene3D" id="3.40.630.30">
    <property type="match status" value="1"/>
</dbReference>
<proteinExistence type="predicted"/>
<dbReference type="InterPro" id="IPR016181">
    <property type="entry name" value="Acyl_CoA_acyltransferase"/>
</dbReference>
<protein>
    <submittedName>
        <fullName evidence="2">GNAT family N-acetyltransferase</fullName>
    </submittedName>
</protein>
<dbReference type="SUPFAM" id="SSF55729">
    <property type="entry name" value="Acyl-CoA N-acyltransferases (Nat)"/>
    <property type="match status" value="1"/>
</dbReference>
<dbReference type="InterPro" id="IPR000182">
    <property type="entry name" value="GNAT_dom"/>
</dbReference>
<dbReference type="PROSITE" id="PS51186">
    <property type="entry name" value="GNAT"/>
    <property type="match status" value="1"/>
</dbReference>
<evidence type="ECO:0000259" key="1">
    <source>
        <dbReference type="PROSITE" id="PS51186"/>
    </source>
</evidence>
<name>A0AA49GGS3_9BACT</name>